<dbReference type="RefSeq" id="WP_221422511.1">
    <property type="nucleotide sequence ID" value="NZ_CP081297.1"/>
</dbReference>
<feature type="domain" description="Asparagine synthetase" evidence="4">
    <location>
        <begin position="504"/>
        <end position="607"/>
    </location>
</feature>
<name>A0ABX8ZDA3_9SPHN</name>
<gene>
    <name evidence="5" type="ORF">K3166_12410</name>
</gene>
<dbReference type="Gene3D" id="3.60.20.10">
    <property type="entry name" value="Glutamine Phosphoribosylpyrophosphate, subunit 1, domain 1"/>
    <property type="match status" value="1"/>
</dbReference>
<organism evidence="5 6">
    <name type="scientific">Qipengyuania psychrotolerans</name>
    <dbReference type="NCBI Taxonomy" id="2867238"/>
    <lineage>
        <taxon>Bacteria</taxon>
        <taxon>Pseudomonadati</taxon>
        <taxon>Pseudomonadota</taxon>
        <taxon>Alphaproteobacteria</taxon>
        <taxon>Sphingomonadales</taxon>
        <taxon>Erythrobacteraceae</taxon>
        <taxon>Qipengyuania</taxon>
    </lineage>
</organism>
<dbReference type="Proteomes" id="UP000824280">
    <property type="component" value="Chromosome"/>
</dbReference>
<evidence type="ECO:0000259" key="4">
    <source>
        <dbReference type="Pfam" id="PF00733"/>
    </source>
</evidence>
<dbReference type="EMBL" id="CP081297">
    <property type="protein sequence ID" value="QZD86970.1"/>
    <property type="molecule type" value="Genomic_DNA"/>
</dbReference>
<protein>
    <recommendedName>
        <fullName evidence="2">asparagine synthase (glutamine-hydrolyzing)</fullName>
        <ecNumber evidence="2">6.3.5.4</ecNumber>
    </recommendedName>
</protein>
<evidence type="ECO:0000256" key="1">
    <source>
        <dbReference type="ARBA" id="ARBA00005187"/>
    </source>
</evidence>
<dbReference type="EC" id="6.3.5.4" evidence="2"/>
<accession>A0ABX8ZDA3</accession>
<evidence type="ECO:0000256" key="2">
    <source>
        <dbReference type="ARBA" id="ARBA00012737"/>
    </source>
</evidence>
<comment type="pathway">
    <text evidence="1">Amino-acid biosynthesis; L-asparagine biosynthesis; L-asparagine from L-aspartate (L-Gln route): step 1/1.</text>
</comment>
<keyword evidence="6" id="KW-1185">Reference proteome</keyword>
<dbReference type="Pfam" id="PF00733">
    <property type="entry name" value="Asn_synthase"/>
    <property type="match status" value="2"/>
</dbReference>
<evidence type="ECO:0000256" key="3">
    <source>
        <dbReference type="ARBA" id="ARBA00048741"/>
    </source>
</evidence>
<dbReference type="InterPro" id="IPR001962">
    <property type="entry name" value="Asn_synthase"/>
</dbReference>
<evidence type="ECO:0000313" key="5">
    <source>
        <dbReference type="EMBL" id="QZD86970.1"/>
    </source>
</evidence>
<sequence>MIAGRRWWNGAASDDASALAKTLGRYTRQAPQIRCDDRLTLIASPRDHIGSAQGVVAAFTGWIDNTAELQQRLDLDTLDPAQIYAASLSLWGRDADRHIVGSYAAIAQLKDGSLHLARSPWDAPPLYYHCGSDRAVASPLLRVLFEAGAPREVDHDRIVDELAYDWRSGDDEAWYKGIFMVPLGASVGIAHGKRDVQRWYKPPSPGRGDDYDEAATVAEARRLLDEAARKALDWAKAPAVTLSGGLDSTLVTASLLEALSQDGTLSAITFVPDRNWQGECPPGTMGDERDLAGLFARGDPRIDWHIASDDIGPADRHARAIFGASETFAPGLANVGMYHGVYEKARALGCDTLLTADFGNSTFSEAGRYAYCEFLKRGKWQELARLLAARADDDRPLWRRVLALSVLPNLPASLRGFIRGLAHPARRKMAALVTPLSAKALARQASRAAKRGTASAWSDFTYDRTRAEAVQREWRDADGPGRDVDLAFEQLYAVRKRDVAAYRPLIEFCCSLPTEAFARQGVERRLARMMGEGRVPDEIRGNRLHGLHNADWHARIGPARDDMLEVLDTARSHPFLGEVLDIERLTALIEDWPERPGYDWEHDWPRMLALPRAILAARFIGHVENRNDL</sequence>
<comment type="catalytic activity">
    <reaction evidence="3">
        <text>L-aspartate + L-glutamine + ATP + H2O = L-asparagine + L-glutamate + AMP + diphosphate + H(+)</text>
        <dbReference type="Rhea" id="RHEA:12228"/>
        <dbReference type="ChEBI" id="CHEBI:15377"/>
        <dbReference type="ChEBI" id="CHEBI:15378"/>
        <dbReference type="ChEBI" id="CHEBI:29985"/>
        <dbReference type="ChEBI" id="CHEBI:29991"/>
        <dbReference type="ChEBI" id="CHEBI:30616"/>
        <dbReference type="ChEBI" id="CHEBI:33019"/>
        <dbReference type="ChEBI" id="CHEBI:58048"/>
        <dbReference type="ChEBI" id="CHEBI:58359"/>
        <dbReference type="ChEBI" id="CHEBI:456215"/>
        <dbReference type="EC" id="6.3.5.4"/>
    </reaction>
</comment>
<dbReference type="SUPFAM" id="SSF56235">
    <property type="entry name" value="N-terminal nucleophile aminohydrolases (Ntn hydrolases)"/>
    <property type="match status" value="1"/>
</dbReference>
<dbReference type="InterPro" id="IPR051786">
    <property type="entry name" value="ASN_synthetase/amidase"/>
</dbReference>
<evidence type="ECO:0000313" key="6">
    <source>
        <dbReference type="Proteomes" id="UP000824280"/>
    </source>
</evidence>
<proteinExistence type="predicted"/>
<dbReference type="Gene3D" id="3.40.50.620">
    <property type="entry name" value="HUPs"/>
    <property type="match status" value="1"/>
</dbReference>
<reference evidence="5 6" key="1">
    <citation type="submission" date="2021-08" db="EMBL/GenBank/DDBJ databases">
        <title>Comparative Genomics Analysis of the Genus Qipengyuania Reveals Extensive Genetic Diversity and Metabolic Versatility, Including the Description of Fifteen Novel Species.</title>
        <authorList>
            <person name="Liu Y."/>
        </authorList>
    </citation>
    <scope>NUCLEOTIDE SEQUENCE [LARGE SCALE GENOMIC DNA]</scope>
    <source>
        <strain evidence="5 6">1XM2-8</strain>
    </source>
</reference>
<dbReference type="SUPFAM" id="SSF52402">
    <property type="entry name" value="Adenine nucleotide alpha hydrolases-like"/>
    <property type="match status" value="1"/>
</dbReference>
<dbReference type="InterPro" id="IPR014729">
    <property type="entry name" value="Rossmann-like_a/b/a_fold"/>
</dbReference>
<dbReference type="InterPro" id="IPR029055">
    <property type="entry name" value="Ntn_hydrolases_N"/>
</dbReference>
<dbReference type="PANTHER" id="PTHR43284">
    <property type="entry name" value="ASPARAGINE SYNTHETASE (GLUTAMINE-HYDROLYZING)"/>
    <property type="match status" value="1"/>
</dbReference>
<feature type="domain" description="Asparagine synthetase" evidence="4">
    <location>
        <begin position="220"/>
        <end position="405"/>
    </location>
</feature>
<dbReference type="PANTHER" id="PTHR43284:SF1">
    <property type="entry name" value="ASPARAGINE SYNTHETASE"/>
    <property type="match status" value="1"/>
</dbReference>